<protein>
    <submittedName>
        <fullName evidence="1">Uncharacterized protein</fullName>
    </submittedName>
</protein>
<gene>
    <name evidence="1" type="ORF">DCF17_19255</name>
</gene>
<evidence type="ECO:0000313" key="1">
    <source>
        <dbReference type="EMBL" id="PZO35136.1"/>
    </source>
</evidence>
<accession>A0A2W4VRW7</accession>
<reference evidence="1 2" key="2">
    <citation type="submission" date="2018-06" db="EMBL/GenBank/DDBJ databases">
        <title>Metagenomic assembly of (sub)arctic Cyanobacteria and their associated microbiome from non-axenic cultures.</title>
        <authorList>
            <person name="Baurain D."/>
        </authorList>
    </citation>
    <scope>NUCLEOTIDE SEQUENCE [LARGE SCALE GENOMIC DNA]</scope>
    <source>
        <strain evidence="1">ULC041bin1</strain>
    </source>
</reference>
<sequence length="66" mass="7146">MVIDRPPVGPSPHRGQAQAIYFDNAALIAQDLDTNKPKPGLVYPLDGSQTVDLNHRRAGLILAGRE</sequence>
<proteinExistence type="predicted"/>
<comment type="caution">
    <text evidence="1">The sequence shown here is derived from an EMBL/GenBank/DDBJ whole genome shotgun (WGS) entry which is preliminary data.</text>
</comment>
<name>A0A2W4VRW7_9CYAN</name>
<organism evidence="1 2">
    <name type="scientific">Shackletoniella antarctica</name>
    <dbReference type="NCBI Taxonomy" id="268115"/>
    <lineage>
        <taxon>Bacteria</taxon>
        <taxon>Bacillati</taxon>
        <taxon>Cyanobacteriota</taxon>
        <taxon>Cyanophyceae</taxon>
        <taxon>Oculatellales</taxon>
        <taxon>Oculatellaceae</taxon>
        <taxon>Shackletoniella</taxon>
    </lineage>
</organism>
<dbReference type="EMBL" id="QBMN01000182">
    <property type="protein sequence ID" value="PZO35136.1"/>
    <property type="molecule type" value="Genomic_DNA"/>
</dbReference>
<evidence type="ECO:0000313" key="2">
    <source>
        <dbReference type="Proteomes" id="UP000249081"/>
    </source>
</evidence>
<reference evidence="2" key="1">
    <citation type="submission" date="2018-04" db="EMBL/GenBank/DDBJ databases">
        <authorList>
            <person name="Cornet L."/>
        </authorList>
    </citation>
    <scope>NUCLEOTIDE SEQUENCE [LARGE SCALE GENOMIC DNA]</scope>
</reference>
<dbReference type="Proteomes" id="UP000249081">
    <property type="component" value="Unassembled WGS sequence"/>
</dbReference>
<dbReference type="AlphaFoldDB" id="A0A2W4VRW7"/>